<dbReference type="SUPFAM" id="SSF50156">
    <property type="entry name" value="PDZ domain-like"/>
    <property type="match status" value="1"/>
</dbReference>
<dbReference type="GO" id="GO:0006508">
    <property type="term" value="P:proteolysis"/>
    <property type="evidence" value="ECO:0007669"/>
    <property type="project" value="UniProtKB-KW"/>
</dbReference>
<proteinExistence type="inferred from homology"/>
<keyword evidence="6" id="KW-1185">Reference proteome</keyword>
<dbReference type="Proteomes" id="UP000198882">
    <property type="component" value="Unassembled WGS sequence"/>
</dbReference>
<dbReference type="SUPFAM" id="SSF50494">
    <property type="entry name" value="Trypsin-like serine proteases"/>
    <property type="match status" value="1"/>
</dbReference>
<evidence type="ECO:0000256" key="1">
    <source>
        <dbReference type="ARBA" id="ARBA00010541"/>
    </source>
</evidence>
<accession>A0A1G8YC65</accession>
<dbReference type="InterPro" id="IPR009003">
    <property type="entry name" value="Peptidase_S1_PA"/>
</dbReference>
<evidence type="ECO:0000259" key="4">
    <source>
        <dbReference type="Pfam" id="PF13180"/>
    </source>
</evidence>
<dbReference type="PROSITE" id="PS51318">
    <property type="entry name" value="TAT"/>
    <property type="match status" value="1"/>
</dbReference>
<gene>
    <name evidence="5" type="ORF">SAMN04515672_2083</name>
</gene>
<evidence type="ECO:0000256" key="2">
    <source>
        <dbReference type="ARBA" id="ARBA00022670"/>
    </source>
</evidence>
<dbReference type="InterPro" id="IPR051201">
    <property type="entry name" value="Chloro_Bact_Ser_Proteases"/>
</dbReference>
<dbReference type="InterPro" id="IPR001478">
    <property type="entry name" value="PDZ"/>
</dbReference>
<dbReference type="InterPro" id="IPR006311">
    <property type="entry name" value="TAT_signal"/>
</dbReference>
<dbReference type="EMBL" id="FNFE01000002">
    <property type="protein sequence ID" value="SDJ99650.1"/>
    <property type="molecule type" value="Genomic_DNA"/>
</dbReference>
<protein>
    <submittedName>
        <fullName evidence="5">Serine protease, S1-C subfamily, contains C-terminal PDZ domain</fullName>
    </submittedName>
</protein>
<reference evidence="6" key="1">
    <citation type="submission" date="2016-10" db="EMBL/GenBank/DDBJ databases">
        <authorList>
            <person name="Varghese N."/>
            <person name="Submissions S."/>
        </authorList>
    </citation>
    <scope>NUCLEOTIDE SEQUENCE [LARGE SCALE GENOMIC DNA]</scope>
    <source>
        <strain evidence="6">B4,CECT 8067,JCM 17497</strain>
    </source>
</reference>
<dbReference type="OrthoDB" id="350578at2157"/>
<name>A0A1G8YC65_9EURY</name>
<dbReference type="InterPro" id="IPR001940">
    <property type="entry name" value="Peptidase_S1C"/>
</dbReference>
<sequence length="368" mass="38514">MNDSGLDRRGFLSLSAAGVAGALAGCAEPRTESSIEGNSSSQIDRDNLAEGSTYTDVYEAVIDSVTQVQVFGIEDPLTGEEGEGQGSGFLFDGSYVVTNEHVVSDDAEIDLQYINGDWTSTQLVGTDFYTDLAVLEADHVPEAATPLSLSEEYPVVGQEVLAIGNPFGLEGTMTKGIVSGVDRTLDTRDRDFSYSNVVQTDAAVNPGNSGGPLVDLDGNVVGVINAGGGDNIGFAISAAMTSRVVPSLIETGEYEHPYMGIGLATVDRHIAEANDLPEATGIIVTHVEPGEAADGVLEEATIRGGSDPVPVGGDVIFEIDGEPIPDRHALSTYLELETSPGETIEIDCWRDGSETTESLTLGSRPPAQ</sequence>
<dbReference type="AlphaFoldDB" id="A0A1G8YC65"/>
<dbReference type="InterPro" id="IPR043504">
    <property type="entry name" value="Peptidase_S1_PA_chymotrypsin"/>
</dbReference>
<dbReference type="STRING" id="1095776.SAMN04515672_2083"/>
<dbReference type="Gene3D" id="2.40.10.10">
    <property type="entry name" value="Trypsin-like serine proteases"/>
    <property type="match status" value="2"/>
</dbReference>
<dbReference type="Pfam" id="PF13365">
    <property type="entry name" value="Trypsin_2"/>
    <property type="match status" value="1"/>
</dbReference>
<comment type="similarity">
    <text evidence="1">Belongs to the peptidase S1C family.</text>
</comment>
<dbReference type="PRINTS" id="PR00834">
    <property type="entry name" value="PROTEASES2C"/>
</dbReference>
<dbReference type="PANTHER" id="PTHR43343:SF3">
    <property type="entry name" value="PROTEASE DO-LIKE 8, CHLOROPLASTIC"/>
    <property type="match status" value="1"/>
</dbReference>
<evidence type="ECO:0000313" key="6">
    <source>
        <dbReference type="Proteomes" id="UP000198882"/>
    </source>
</evidence>
<dbReference type="GO" id="GO:0004252">
    <property type="term" value="F:serine-type endopeptidase activity"/>
    <property type="evidence" value="ECO:0007669"/>
    <property type="project" value="InterPro"/>
</dbReference>
<dbReference type="InterPro" id="IPR036034">
    <property type="entry name" value="PDZ_sf"/>
</dbReference>
<dbReference type="PANTHER" id="PTHR43343">
    <property type="entry name" value="PEPTIDASE S12"/>
    <property type="match status" value="1"/>
</dbReference>
<dbReference type="Gene3D" id="2.30.42.10">
    <property type="match status" value="1"/>
</dbReference>
<keyword evidence="2 5" id="KW-0645">Protease</keyword>
<evidence type="ECO:0000313" key="5">
    <source>
        <dbReference type="EMBL" id="SDJ99650.1"/>
    </source>
</evidence>
<feature type="domain" description="PDZ" evidence="4">
    <location>
        <begin position="257"/>
        <end position="358"/>
    </location>
</feature>
<keyword evidence="3" id="KW-0378">Hydrolase</keyword>
<dbReference type="RefSeq" id="WP_090305369.1">
    <property type="nucleotide sequence ID" value="NZ_FNFE01000002.1"/>
</dbReference>
<organism evidence="5 6">
    <name type="scientific">Natronorubrum texcoconense</name>
    <dbReference type="NCBI Taxonomy" id="1095776"/>
    <lineage>
        <taxon>Archaea</taxon>
        <taxon>Methanobacteriati</taxon>
        <taxon>Methanobacteriota</taxon>
        <taxon>Stenosarchaea group</taxon>
        <taxon>Halobacteria</taxon>
        <taxon>Halobacteriales</taxon>
        <taxon>Natrialbaceae</taxon>
        <taxon>Natronorubrum</taxon>
    </lineage>
</organism>
<dbReference type="Pfam" id="PF13180">
    <property type="entry name" value="PDZ_2"/>
    <property type="match status" value="1"/>
</dbReference>
<evidence type="ECO:0000256" key="3">
    <source>
        <dbReference type="ARBA" id="ARBA00022801"/>
    </source>
</evidence>